<proteinExistence type="predicted"/>
<protein>
    <submittedName>
        <fullName evidence="1">Uncharacterized protein</fullName>
    </submittedName>
</protein>
<dbReference type="EMBL" id="JASCTH010000027">
    <property type="protein sequence ID" value="MDI6103665.1"/>
    <property type="molecule type" value="Genomic_DNA"/>
</dbReference>
<evidence type="ECO:0000313" key="1">
    <source>
        <dbReference type="EMBL" id="MDI6103665.1"/>
    </source>
</evidence>
<evidence type="ECO:0000313" key="2">
    <source>
        <dbReference type="Proteomes" id="UP001241758"/>
    </source>
</evidence>
<dbReference type="RefSeq" id="WP_282764875.1">
    <property type="nucleotide sequence ID" value="NZ_JASCTH010000027.1"/>
</dbReference>
<gene>
    <name evidence="1" type="ORF">QLQ12_34135</name>
</gene>
<accession>A0ABT6WVB2</accession>
<comment type="caution">
    <text evidence="1">The sequence shown here is derived from an EMBL/GenBank/DDBJ whole genome shotgun (WGS) entry which is preliminary data.</text>
</comment>
<reference evidence="1 2" key="1">
    <citation type="submission" date="2023-05" db="EMBL/GenBank/DDBJ databases">
        <title>Actinoplanes sp. NEAU-A12 genome sequencing.</title>
        <authorList>
            <person name="Wang Z.-S."/>
        </authorList>
    </citation>
    <scope>NUCLEOTIDE SEQUENCE [LARGE SCALE GENOMIC DNA]</scope>
    <source>
        <strain evidence="1 2">NEAU-A12</strain>
    </source>
</reference>
<keyword evidence="2" id="KW-1185">Reference proteome</keyword>
<dbReference type="Proteomes" id="UP001241758">
    <property type="component" value="Unassembled WGS sequence"/>
</dbReference>
<organism evidence="1 2">
    <name type="scientific">Actinoplanes sandaracinus</name>
    <dbReference type="NCBI Taxonomy" id="3045177"/>
    <lineage>
        <taxon>Bacteria</taxon>
        <taxon>Bacillati</taxon>
        <taxon>Actinomycetota</taxon>
        <taxon>Actinomycetes</taxon>
        <taxon>Micromonosporales</taxon>
        <taxon>Micromonosporaceae</taxon>
        <taxon>Actinoplanes</taxon>
    </lineage>
</organism>
<name>A0ABT6WVB2_9ACTN</name>
<sequence length="60" mass="5997">MAADVGSGFVGGCWCAIDHVEVPRVAGLLAAGGWTVDEVRTTLASSPDAADAPDPGAQEK</sequence>